<dbReference type="Proteomes" id="UP000031419">
    <property type="component" value="Unassembled WGS sequence"/>
</dbReference>
<evidence type="ECO:0000313" key="3">
    <source>
        <dbReference type="Proteomes" id="UP000031419"/>
    </source>
</evidence>
<dbReference type="RefSeq" id="WP_029722184.1">
    <property type="nucleotide sequence ID" value="NZ_JAJUIW010000013.1"/>
</dbReference>
<dbReference type="eggNOG" id="ENOG502ZBNB">
    <property type="taxonomic scope" value="Bacteria"/>
</dbReference>
<reference evidence="2 3" key="1">
    <citation type="submission" date="2014-06" db="EMBL/GenBank/DDBJ databases">
        <title>Saccharopolyspora rectivirgula DSM-43113 Genome sequencing.</title>
        <authorList>
            <person name="Barrera C."/>
            <person name="Millon L."/>
            <person name="Rognon B."/>
            <person name="Zaugg C."/>
            <person name="Monod M."/>
        </authorList>
    </citation>
    <scope>NUCLEOTIDE SEQUENCE [LARGE SCALE GENOMIC DNA]</scope>
    <source>
        <strain evidence="2 3">DSM 43113</strain>
    </source>
</reference>
<name>A0A073B347_9PSEU</name>
<feature type="region of interest" description="Disordered" evidence="1">
    <location>
        <begin position="1"/>
        <end position="24"/>
    </location>
</feature>
<protein>
    <submittedName>
        <fullName evidence="2">Uncharacterized protein</fullName>
    </submittedName>
</protein>
<sequence>MPNEKGSEAAEQPGRSPEVPPTAGTLFAALHGGVAPRGRSALDHDEHDAYQLFHDYSQAMGWLDDRSIVGGPVDRQHLAPGLWGMNDAGWVGPHASAEPQLLSWFQVEASAVPADRPLPVQPLLHCAERVTAHLGVLDLHAVHVLVPVQGLASAPRTACARVPGMLSKGWFTGSTGAPTPVRFSLNSGQDPVLRAAAPDIVDRFGRLEQEVFLLDSHEVTEDVDRPVPLEDSAWNGPPEHSVVLHGRLIEWSCDAIGWLMGVLGDVAALSGVRTPLLMTARREERS</sequence>
<proteinExistence type="predicted"/>
<accession>A0A073B347</accession>
<gene>
    <name evidence="2" type="ORF">GU90_04290</name>
</gene>
<evidence type="ECO:0000256" key="1">
    <source>
        <dbReference type="SAM" id="MobiDB-lite"/>
    </source>
</evidence>
<comment type="caution">
    <text evidence="2">The sequence shown here is derived from an EMBL/GenBank/DDBJ whole genome shotgun (WGS) entry which is preliminary data.</text>
</comment>
<dbReference type="AlphaFoldDB" id="A0A073B347"/>
<dbReference type="EMBL" id="JNVU01000012">
    <property type="protein sequence ID" value="KEI45652.1"/>
    <property type="molecule type" value="Genomic_DNA"/>
</dbReference>
<dbReference type="OrthoDB" id="3617561at2"/>
<organism evidence="2 3">
    <name type="scientific">Saccharopolyspora rectivirgula</name>
    <dbReference type="NCBI Taxonomy" id="28042"/>
    <lineage>
        <taxon>Bacteria</taxon>
        <taxon>Bacillati</taxon>
        <taxon>Actinomycetota</taxon>
        <taxon>Actinomycetes</taxon>
        <taxon>Pseudonocardiales</taxon>
        <taxon>Pseudonocardiaceae</taxon>
        <taxon>Saccharopolyspora</taxon>
    </lineage>
</organism>
<keyword evidence="3" id="KW-1185">Reference proteome</keyword>
<evidence type="ECO:0000313" key="2">
    <source>
        <dbReference type="EMBL" id="KEI45652.1"/>
    </source>
</evidence>